<evidence type="ECO:0000256" key="2">
    <source>
        <dbReference type="ARBA" id="ARBA00007776"/>
    </source>
</evidence>
<evidence type="ECO:0000256" key="8">
    <source>
        <dbReference type="SAM" id="Phobius"/>
    </source>
</evidence>
<name>A0A523YLD9_UNCAE</name>
<gene>
    <name evidence="9" type="primary">mreD</name>
    <name evidence="9" type="ORF">E3J33_03865</name>
</gene>
<evidence type="ECO:0000256" key="4">
    <source>
        <dbReference type="ARBA" id="ARBA00022692"/>
    </source>
</evidence>
<feature type="transmembrane region" description="Helical" evidence="8">
    <location>
        <begin position="96"/>
        <end position="119"/>
    </location>
</feature>
<dbReference type="NCBIfam" id="TIGR03426">
    <property type="entry name" value="shape_MreD"/>
    <property type="match status" value="1"/>
</dbReference>
<comment type="subcellular location">
    <subcellularLocation>
        <location evidence="1">Cell membrane</location>
        <topology evidence="1">Multi-pass membrane protein</topology>
    </subcellularLocation>
</comment>
<dbReference type="GO" id="GO:0005886">
    <property type="term" value="C:plasma membrane"/>
    <property type="evidence" value="ECO:0007669"/>
    <property type="project" value="UniProtKB-SubCell"/>
</dbReference>
<accession>A0A523YLD9</accession>
<evidence type="ECO:0000256" key="6">
    <source>
        <dbReference type="ARBA" id="ARBA00022989"/>
    </source>
</evidence>
<dbReference type="AlphaFoldDB" id="A0A523YLD9"/>
<reference evidence="9 10" key="1">
    <citation type="submission" date="2019-03" db="EMBL/GenBank/DDBJ databases">
        <title>Metabolic potential of uncultured bacteria and archaea associated with petroleum seepage in deep-sea sediments.</title>
        <authorList>
            <person name="Dong X."/>
            <person name="Hubert C."/>
        </authorList>
    </citation>
    <scope>NUCLEOTIDE SEQUENCE [LARGE SCALE GENOMIC DNA]</scope>
    <source>
        <strain evidence="9">E29_bin28</strain>
    </source>
</reference>
<comment type="similarity">
    <text evidence="2">Belongs to the MreD family.</text>
</comment>
<dbReference type="EMBL" id="SOIJ01000216">
    <property type="protein sequence ID" value="TET92396.1"/>
    <property type="molecule type" value="Genomic_DNA"/>
</dbReference>
<keyword evidence="5" id="KW-0133">Cell shape</keyword>
<evidence type="ECO:0000313" key="9">
    <source>
        <dbReference type="EMBL" id="TET92396.1"/>
    </source>
</evidence>
<evidence type="ECO:0000313" key="10">
    <source>
        <dbReference type="Proteomes" id="UP000316925"/>
    </source>
</evidence>
<evidence type="ECO:0000256" key="3">
    <source>
        <dbReference type="ARBA" id="ARBA00022475"/>
    </source>
</evidence>
<feature type="transmembrane region" description="Helical" evidence="8">
    <location>
        <begin position="131"/>
        <end position="152"/>
    </location>
</feature>
<proteinExistence type="inferred from homology"/>
<keyword evidence="6 8" id="KW-1133">Transmembrane helix</keyword>
<dbReference type="GO" id="GO:0008360">
    <property type="term" value="P:regulation of cell shape"/>
    <property type="evidence" value="ECO:0007669"/>
    <property type="project" value="UniProtKB-KW"/>
</dbReference>
<keyword evidence="7 8" id="KW-0472">Membrane</keyword>
<feature type="transmembrane region" description="Helical" evidence="8">
    <location>
        <begin position="64"/>
        <end position="84"/>
    </location>
</feature>
<evidence type="ECO:0000256" key="5">
    <source>
        <dbReference type="ARBA" id="ARBA00022960"/>
    </source>
</evidence>
<dbReference type="Proteomes" id="UP000316925">
    <property type="component" value="Unassembled WGS sequence"/>
</dbReference>
<evidence type="ECO:0000256" key="1">
    <source>
        <dbReference type="ARBA" id="ARBA00004651"/>
    </source>
</evidence>
<evidence type="ECO:0000256" key="7">
    <source>
        <dbReference type="ARBA" id="ARBA00023136"/>
    </source>
</evidence>
<protein>
    <submittedName>
        <fullName evidence="9">Rod shape-determining protein MreD</fullName>
    </submittedName>
</protein>
<dbReference type="InterPro" id="IPR007227">
    <property type="entry name" value="Cell_shape_determining_MreD"/>
</dbReference>
<dbReference type="Pfam" id="PF04093">
    <property type="entry name" value="MreD"/>
    <property type="match status" value="1"/>
</dbReference>
<keyword evidence="3" id="KW-1003">Cell membrane</keyword>
<sequence length="164" mass="18870">MKKLAVFILLLGLVFLLEAGLMGIVFFRGGKPDFPFILLILWAWTHDWKEGLLAGFTIGLLEDIFFYPLLGPNAFALCLVGFLTSEVRERVYQENIVFILLMVGLTSILNGVILSAWLTIFRLSSSFLEKIVYLTLPTSLYNMVLVFLIFFVREIHRKERIYRA</sequence>
<keyword evidence="4 8" id="KW-0812">Transmembrane</keyword>
<organism evidence="9 10">
    <name type="scientific">Aerophobetes bacterium</name>
    <dbReference type="NCBI Taxonomy" id="2030807"/>
    <lineage>
        <taxon>Bacteria</taxon>
        <taxon>Candidatus Aerophobota</taxon>
    </lineage>
</organism>
<comment type="caution">
    <text evidence="9">The sequence shown here is derived from an EMBL/GenBank/DDBJ whole genome shotgun (WGS) entry which is preliminary data.</text>
</comment>